<gene>
    <name evidence="2" type="ORF">E8L99_20885</name>
</gene>
<dbReference type="AlphaFoldDB" id="A0A4D7QS13"/>
<dbReference type="SUPFAM" id="SSF56672">
    <property type="entry name" value="DNA/RNA polymerases"/>
    <property type="match status" value="1"/>
</dbReference>
<dbReference type="InterPro" id="IPR043502">
    <property type="entry name" value="DNA/RNA_pol_sf"/>
</dbReference>
<dbReference type="Gene3D" id="3.90.1600.10">
    <property type="entry name" value="Palm domain of DNA polymerase"/>
    <property type="match status" value="1"/>
</dbReference>
<dbReference type="InterPro" id="IPR023211">
    <property type="entry name" value="DNA_pol_palm_dom_sf"/>
</dbReference>
<dbReference type="EMBL" id="CP039865">
    <property type="protein sequence ID" value="QCK88034.1"/>
    <property type="molecule type" value="Genomic_DNA"/>
</dbReference>
<proteinExistence type="predicted"/>
<sequence length="1065" mass="119306">MTILAEIKGFIGSVVRQAMSIQARAYATKESSERKANPNLKQPPEAGPSGWTVIFDTETGVDHAQALRIGAYEVRRNADLYERGAFYEPAALSEEELQRLKSYAADHGLVCRTTREFVTQIFYGIGYDLRAAIVGLNLPFDISRLAIDHGNARGPVMRGGFSFRLSEDPHLPRLQIRNLSRRAAMIQFTATRKRQDNRRERQAKKSPPVRRGYFIDIGTVGAALMSQTFSLDRLAKALGVESQKGDPGQHGATLTADYIAYAVQDVRVTWECYRALRVKFLGHNLDKSHMHRVLSEASLGKAYLKQMGIVPWRKLQPDFPNETLGVIMSTYYGGRTEVRLRRQIGQVLYCDFLSMYPTVCTLMNLWRFVIAKGIDWSDATEETRGFLETVTAADLQKQTTWRSLTTLVQVMPDDDILPVRAKYGDAQQATIGLNYLKGDKPLWYTLADCVASKLLIGKAPRVVRALRFKPKGKQTNLAPIAIAGSPDHLVDPRTDDFYRRVIDLRSKVKAARRNADLLTRYRLEFEQLALKILANATSYGIFVELNVEELDEPEDVRCHTGSGEAFDVQTANLEKPGTYFHPLLATLITGAARLMLALAEKRTIDAGLDWAFCDTDSMAITKPDAMEQDEFFRRAKSVCDWFVPLNPYEAKGPLFKIEDVNFAEGTESLEPLFCLAISSKRYVLFNLDSQGLPVIRKASAHGLGHLLPPYQNSVVLKGNADEAAILQSAEIEAWQYDLWFHIIQAMREGHPEQVRLDYHPALKQPAISRYGATTPALLKLFDHFNRGRSYRQKVKPFNFMIALYANALSWTSNLPKFPTTTGRGKGLKTPELGLRPVAPFARNPSDAASKAFDRITGGPVPASVLKTYRQVLAQYHLSPEMKFENGDFTESGVTRRRHVEFIEVVSIGKEANKLEEQMFMGADADAHIEYGVGAIGQNQRVAELRKLAAKIGRREVSEITGVSRGTIDRLLNSAELPIGPRTATKLAKGLEKLRSEAVSRDFKDRALRQMVVSRLEEIGLRPFAAELDFNPSNLRKVAIGHRDISVGLRTRLQAYFSRTGRSKAA</sequence>
<evidence type="ECO:0000313" key="3">
    <source>
        <dbReference type="Proteomes" id="UP000298588"/>
    </source>
</evidence>
<evidence type="ECO:0000313" key="2">
    <source>
        <dbReference type="EMBL" id="QCK88034.1"/>
    </source>
</evidence>
<keyword evidence="3" id="KW-1185">Reference proteome</keyword>
<name>A0A4D7QS13_9HYPH</name>
<organism evidence="2 3">
    <name type="scientific">Phreatobacter aquaticus</name>
    <dbReference type="NCBI Taxonomy" id="2570229"/>
    <lineage>
        <taxon>Bacteria</taxon>
        <taxon>Pseudomonadati</taxon>
        <taxon>Pseudomonadota</taxon>
        <taxon>Alphaproteobacteria</taxon>
        <taxon>Hyphomicrobiales</taxon>
        <taxon>Phreatobacteraceae</taxon>
        <taxon>Phreatobacter</taxon>
    </lineage>
</organism>
<dbReference type="KEGG" id="paqt:E8L99_20885"/>
<dbReference type="OrthoDB" id="4264536at2"/>
<reference evidence="2 3" key="1">
    <citation type="submission" date="2019-04" db="EMBL/GenBank/DDBJ databases">
        <title>Phreatobacter aquaticus sp. nov.</title>
        <authorList>
            <person name="Choi A."/>
            <person name="Baek K."/>
        </authorList>
    </citation>
    <scope>NUCLEOTIDE SEQUENCE [LARGE SCALE GENOMIC DNA]</scope>
    <source>
        <strain evidence="2 3">NMCR1094</strain>
    </source>
</reference>
<feature type="region of interest" description="Disordered" evidence="1">
    <location>
        <begin position="27"/>
        <end position="49"/>
    </location>
</feature>
<evidence type="ECO:0000256" key="1">
    <source>
        <dbReference type="SAM" id="MobiDB-lite"/>
    </source>
</evidence>
<dbReference type="RefSeq" id="WP_137101362.1">
    <property type="nucleotide sequence ID" value="NZ_CP039865.1"/>
</dbReference>
<protein>
    <submittedName>
        <fullName evidence="2">Helix-turn-helix transcriptional regulator</fullName>
    </submittedName>
</protein>
<dbReference type="Proteomes" id="UP000298588">
    <property type="component" value="Chromosome"/>
</dbReference>
<accession>A0A4D7QS13</accession>